<evidence type="ECO:0000259" key="8">
    <source>
        <dbReference type="Pfam" id="PF02776"/>
    </source>
</evidence>
<dbReference type="NCBIfam" id="TIGR03846">
    <property type="entry name" value="sulfopy_beta"/>
    <property type="match status" value="1"/>
</dbReference>
<evidence type="ECO:0000313" key="9">
    <source>
        <dbReference type="EMBL" id="MCD1293933.1"/>
    </source>
</evidence>
<dbReference type="SUPFAM" id="SSF52518">
    <property type="entry name" value="Thiamin diphosphate-binding fold (THDP-binding)"/>
    <property type="match status" value="2"/>
</dbReference>
<dbReference type="InterPro" id="IPR012001">
    <property type="entry name" value="Thiamin_PyroP_enz_TPP-bd_dom"/>
</dbReference>
<accession>A0AAP2RAV4</accession>
<dbReference type="GO" id="GO:0030976">
    <property type="term" value="F:thiamine pyrophosphate binding"/>
    <property type="evidence" value="ECO:0007669"/>
    <property type="project" value="InterPro"/>
</dbReference>
<proteinExistence type="predicted"/>
<feature type="domain" description="Thiamine pyrophosphate enzyme N-terminal TPP-binding" evidence="8">
    <location>
        <begin position="3"/>
        <end position="104"/>
    </location>
</feature>
<dbReference type="CDD" id="cd07035">
    <property type="entry name" value="TPP_PYR_POX_like"/>
    <property type="match status" value="1"/>
</dbReference>
<dbReference type="Gene3D" id="3.40.50.970">
    <property type="match status" value="2"/>
</dbReference>
<evidence type="ECO:0000256" key="4">
    <source>
        <dbReference type="ARBA" id="ARBA00023239"/>
    </source>
</evidence>
<keyword evidence="2" id="KW-0210">Decarboxylase</keyword>
<keyword evidence="3" id="KW-0786">Thiamine pyrophosphate</keyword>
<dbReference type="AlphaFoldDB" id="A0AAP2RAV4"/>
<gene>
    <name evidence="9" type="ORF">CUJ83_02835</name>
</gene>
<comment type="catalytic activity">
    <reaction evidence="6">
        <text>3-sulfopyruvate + H(+) = sulfoacetaldehyde + CO2</text>
        <dbReference type="Rhea" id="RHEA:20948"/>
        <dbReference type="ChEBI" id="CHEBI:15378"/>
        <dbReference type="ChEBI" id="CHEBI:16526"/>
        <dbReference type="ChEBI" id="CHEBI:57940"/>
        <dbReference type="ChEBI" id="CHEBI:58246"/>
        <dbReference type="EC" id="4.1.1.79"/>
    </reaction>
</comment>
<keyword evidence="1" id="KW-0174">Coenzyme M biosynthesis</keyword>
<evidence type="ECO:0000256" key="1">
    <source>
        <dbReference type="ARBA" id="ARBA00022545"/>
    </source>
</evidence>
<dbReference type="CDD" id="cd03372">
    <property type="entry name" value="TPP_ComE"/>
    <property type="match status" value="1"/>
</dbReference>
<evidence type="ECO:0000259" key="7">
    <source>
        <dbReference type="Pfam" id="PF02775"/>
    </source>
</evidence>
<dbReference type="EMBL" id="PGCK01000002">
    <property type="protein sequence ID" value="MCD1293933.1"/>
    <property type="molecule type" value="Genomic_DNA"/>
</dbReference>
<evidence type="ECO:0000313" key="10">
    <source>
        <dbReference type="Proteomes" id="UP001320159"/>
    </source>
</evidence>
<dbReference type="GO" id="GO:0050545">
    <property type="term" value="F:sulfopyruvate decarboxylase activity"/>
    <property type="evidence" value="ECO:0007669"/>
    <property type="project" value="UniProtKB-EC"/>
</dbReference>
<name>A0AAP2RAV4_9EURY</name>
<feature type="domain" description="Thiamine pyrophosphate enzyme TPP-binding" evidence="7">
    <location>
        <begin position="228"/>
        <end position="344"/>
    </location>
</feature>
<reference evidence="9 10" key="1">
    <citation type="submission" date="2017-11" db="EMBL/GenBank/DDBJ databases">
        <title>Isolation and Characterization of Family Methanocellaceae Species from Potential Methane Hydrate Area Offshore Southwestern Taiwan.</title>
        <authorList>
            <person name="Zhang W.-L."/>
            <person name="Chen W.-C."/>
            <person name="Lai M.-C."/>
            <person name="Chen S.-C."/>
        </authorList>
    </citation>
    <scope>NUCLEOTIDE SEQUENCE [LARGE SCALE GENOMIC DNA]</scope>
    <source>
        <strain evidence="9 10">CWC-04</strain>
    </source>
</reference>
<protein>
    <recommendedName>
        <fullName evidence="5">sulfopyruvate decarboxylase</fullName>
        <ecNumber evidence="5">4.1.1.79</ecNumber>
    </recommendedName>
</protein>
<dbReference type="InterPro" id="IPR029061">
    <property type="entry name" value="THDP-binding"/>
</dbReference>
<dbReference type="NCBIfam" id="TIGR03845">
    <property type="entry name" value="sulfopyru_alph"/>
    <property type="match status" value="1"/>
</dbReference>
<dbReference type="Pfam" id="PF02776">
    <property type="entry name" value="TPP_enzyme_N"/>
    <property type="match status" value="1"/>
</dbReference>
<evidence type="ECO:0000256" key="2">
    <source>
        <dbReference type="ARBA" id="ARBA00022793"/>
    </source>
</evidence>
<dbReference type="Proteomes" id="UP001320159">
    <property type="component" value="Unassembled WGS sequence"/>
</dbReference>
<sequence length="373" mass="40507">MTNVEQKVVDVMRSCGIDTALTLPCDRMKNLFPLISENFNEIPLTREEDGIGIAAGLYMAGKRPVMVIQSTGLGNSINALSSLHKTFEIPLPILASWRGPYKEGIEAQLHLGKCLPGILDSAGIPYVVAETVEDLPKVKSAIEASFEKCTPYVILLSPRIWEGSTAKPFIPEISQEERKFNIACNTIIPKATQSRFDMIIGIVPYLKDKVVVANIGVPCKELYAALDQPTNFYMLGSLGLASSIGNGLAQGQKREVVVLDGDGSLLMNPNTLGTVAQEFPDNLTIIAFDNSAHGSTGNQKTFSSCMDLELLARVYGIKNTSKVSMPEELLEALEKDGRGPRFIHAVILAVNADVPNIPMSAVDIKKRFISSLK</sequence>
<dbReference type="GO" id="GO:0019295">
    <property type="term" value="P:coenzyme M biosynthetic process"/>
    <property type="evidence" value="ECO:0007669"/>
    <property type="project" value="UniProtKB-KW"/>
</dbReference>
<dbReference type="InterPro" id="IPR051818">
    <property type="entry name" value="TPP_dependent_decarboxylase"/>
</dbReference>
<dbReference type="InterPro" id="IPR022494">
    <property type="entry name" value="Sulfopyruvate_deCO2ase_bsu"/>
</dbReference>
<dbReference type="InterPro" id="IPR022502">
    <property type="entry name" value="Sulfopyruvate_deCO2ase_alpha"/>
</dbReference>
<dbReference type="Pfam" id="PF02775">
    <property type="entry name" value="TPP_enzyme_C"/>
    <property type="match status" value="1"/>
</dbReference>
<keyword evidence="4" id="KW-0456">Lyase</keyword>
<dbReference type="EC" id="4.1.1.79" evidence="5"/>
<comment type="caution">
    <text evidence="9">The sequence shown here is derived from an EMBL/GenBank/DDBJ whole genome shotgun (WGS) entry which is preliminary data.</text>
</comment>
<dbReference type="InterPro" id="IPR011766">
    <property type="entry name" value="TPP_enzyme_TPP-bd"/>
</dbReference>
<organism evidence="9 10">
    <name type="scientific">Methanooceanicella nereidis</name>
    <dbReference type="NCBI Taxonomy" id="2052831"/>
    <lineage>
        <taxon>Archaea</taxon>
        <taxon>Methanobacteriati</taxon>
        <taxon>Methanobacteriota</taxon>
        <taxon>Stenosarchaea group</taxon>
        <taxon>Methanomicrobia</taxon>
        <taxon>Methanocellales</taxon>
        <taxon>Methanocellaceae</taxon>
        <taxon>Methanooceanicella</taxon>
    </lineage>
</organism>
<evidence type="ECO:0000256" key="5">
    <source>
        <dbReference type="ARBA" id="ARBA00038875"/>
    </source>
</evidence>
<evidence type="ECO:0000256" key="3">
    <source>
        <dbReference type="ARBA" id="ARBA00023052"/>
    </source>
</evidence>
<keyword evidence="10" id="KW-1185">Reference proteome</keyword>
<dbReference type="RefSeq" id="WP_230740411.1">
    <property type="nucleotide sequence ID" value="NZ_PGCK01000002.1"/>
</dbReference>
<dbReference type="PANTHER" id="PTHR42818">
    <property type="entry name" value="SULFOPYRUVATE DECARBOXYLASE SUBUNIT ALPHA"/>
    <property type="match status" value="1"/>
</dbReference>
<evidence type="ECO:0000256" key="6">
    <source>
        <dbReference type="ARBA" id="ARBA00048551"/>
    </source>
</evidence>
<dbReference type="PANTHER" id="PTHR42818:SF1">
    <property type="entry name" value="SULFOPYRUVATE DECARBOXYLASE"/>
    <property type="match status" value="1"/>
</dbReference>